<sequence>MKTRFLIYFSIIAGLIITSCTDDDKTNFDEFEKTGAFVRFTSENPPANVGVNDISELTYGFSVSDANNNVAMYDLDLYADISGTRTDTVNVADVTSFPAQFNFTASDLAGLLGIDAADINFGDSFFFTARATTNSGVEYFAFEDLDYDDLDDDDPSTFTLEGGGLTNDLIGEAGYRQAFEFNFVILCPDVDLAALVGTYDVVNHRFDAFFGSQGPTREVIAGPGPNQLTIVGGALPLDGADDLIIDVNNDSSLGYGGAGSAIHFNTFGPGTYGSVEGTAFSCIGVLDLTINSEGFIPNFLTLRKQ</sequence>
<dbReference type="Proteomes" id="UP001327027">
    <property type="component" value="Unassembled WGS sequence"/>
</dbReference>
<comment type="caution">
    <text evidence="1">The sequence shown here is derived from an EMBL/GenBank/DDBJ whole genome shotgun (WGS) entry which is preliminary data.</text>
</comment>
<evidence type="ECO:0000313" key="1">
    <source>
        <dbReference type="EMBL" id="MEB3344893.1"/>
    </source>
</evidence>
<name>A0ABU5ZS88_9FLAO</name>
<keyword evidence="2" id="KW-1185">Reference proteome</keyword>
<organism evidence="1 2">
    <name type="scientific">Aquimarina gracilis</name>
    <dbReference type="NCBI Taxonomy" id="874422"/>
    <lineage>
        <taxon>Bacteria</taxon>
        <taxon>Pseudomonadati</taxon>
        <taxon>Bacteroidota</taxon>
        <taxon>Flavobacteriia</taxon>
        <taxon>Flavobacteriales</taxon>
        <taxon>Flavobacteriaceae</taxon>
        <taxon>Aquimarina</taxon>
    </lineage>
</organism>
<reference evidence="1 2" key="1">
    <citation type="journal article" date="2013" name="Int. J. Syst. Evol. Microbiol.">
        <title>Aquimarina gracilis sp. nov., isolated from the gut microflora of a mussel, Mytilus coruscus, and emended description of Aquimarina spongiae.</title>
        <authorList>
            <person name="Park S.C."/>
            <person name="Choe H.N."/>
            <person name="Baik K.S."/>
            <person name="Seong C.N."/>
        </authorList>
    </citation>
    <scope>NUCLEOTIDE SEQUENCE [LARGE SCALE GENOMIC DNA]</scope>
    <source>
        <strain evidence="1 2">PSC32</strain>
    </source>
</reference>
<proteinExistence type="predicted"/>
<gene>
    <name evidence="1" type="ORF">U6A24_05445</name>
</gene>
<accession>A0ABU5ZS88</accession>
<evidence type="ECO:0000313" key="2">
    <source>
        <dbReference type="Proteomes" id="UP001327027"/>
    </source>
</evidence>
<dbReference type="RefSeq" id="WP_324178918.1">
    <property type="nucleotide sequence ID" value="NZ_BAABAW010000003.1"/>
</dbReference>
<protein>
    <submittedName>
        <fullName evidence="1">Uncharacterized protein</fullName>
    </submittedName>
</protein>
<dbReference type="PROSITE" id="PS51257">
    <property type="entry name" value="PROKAR_LIPOPROTEIN"/>
    <property type="match status" value="1"/>
</dbReference>
<dbReference type="EMBL" id="JAYKLX010000002">
    <property type="protein sequence ID" value="MEB3344893.1"/>
    <property type="molecule type" value="Genomic_DNA"/>
</dbReference>